<evidence type="ECO:0000259" key="1">
    <source>
        <dbReference type="Pfam" id="PF12697"/>
    </source>
</evidence>
<evidence type="ECO:0000313" key="2">
    <source>
        <dbReference type="EMBL" id="MFB9732324.1"/>
    </source>
</evidence>
<comment type="caution">
    <text evidence="2">The sequence shown here is derived from an EMBL/GenBank/DDBJ whole genome shotgun (WGS) entry which is preliminary data.</text>
</comment>
<dbReference type="PANTHER" id="PTHR43194:SF5">
    <property type="entry name" value="PIMELOYL-[ACYL-CARRIER PROTEIN] METHYL ESTER ESTERASE"/>
    <property type="match status" value="1"/>
</dbReference>
<keyword evidence="3" id="KW-1185">Reference proteome</keyword>
<reference evidence="2 3" key="1">
    <citation type="submission" date="2024-09" db="EMBL/GenBank/DDBJ databases">
        <authorList>
            <person name="Sun Q."/>
            <person name="Mori K."/>
        </authorList>
    </citation>
    <scope>NUCLEOTIDE SEQUENCE [LARGE SCALE GENOMIC DNA]</scope>
    <source>
        <strain evidence="2 3">JCM 12763</strain>
    </source>
</reference>
<accession>A0ABV5V3G2</accession>
<dbReference type="PANTHER" id="PTHR43194">
    <property type="entry name" value="HYDROLASE ALPHA/BETA FOLD FAMILY"/>
    <property type="match status" value="1"/>
</dbReference>
<protein>
    <submittedName>
        <fullName evidence="2">Alpha/beta fold hydrolase</fullName>
    </submittedName>
</protein>
<name>A0ABV5V3G2_9MICO</name>
<dbReference type="Proteomes" id="UP001589613">
    <property type="component" value="Unassembled WGS sequence"/>
</dbReference>
<organism evidence="2 3">
    <name type="scientific">Ornithinimicrobium kibberense</name>
    <dbReference type="NCBI Taxonomy" id="282060"/>
    <lineage>
        <taxon>Bacteria</taxon>
        <taxon>Bacillati</taxon>
        <taxon>Actinomycetota</taxon>
        <taxon>Actinomycetes</taxon>
        <taxon>Micrococcales</taxon>
        <taxon>Ornithinimicrobiaceae</taxon>
        <taxon>Ornithinimicrobium</taxon>
    </lineage>
</organism>
<sequence>MTGPVLTGQWLTPDRGRRLLVVGPSLGTGVVALWQECSHHLGDHEVDVLGWDLPGHGDGEPSGEVFTVEDLGRAVVDLVERHRPGAPFAYAGVSVGGLVGLALATGRSGADDRLTGSAVICSDAKVGTADGWHERAAAVRRDGTCSMVEGSRQRWFAPGFVEREARDTAALLTSLEHADDESYARVCEALAVADLRPWLTKVSVPVLVLGGRHDQVVPPESQERLAAAIPGATLVIAEQSAHLAPAEQPREVAEVLAGWLDEEARS</sequence>
<dbReference type="RefSeq" id="WP_141338534.1">
    <property type="nucleotide sequence ID" value="NZ_JBHMAX010000017.1"/>
</dbReference>
<dbReference type="InterPro" id="IPR050228">
    <property type="entry name" value="Carboxylesterase_BioH"/>
</dbReference>
<dbReference type="GO" id="GO:0016787">
    <property type="term" value="F:hydrolase activity"/>
    <property type="evidence" value="ECO:0007669"/>
    <property type="project" value="UniProtKB-KW"/>
</dbReference>
<dbReference type="SUPFAM" id="SSF53474">
    <property type="entry name" value="alpha/beta-Hydrolases"/>
    <property type="match status" value="1"/>
</dbReference>
<proteinExistence type="predicted"/>
<keyword evidence="2" id="KW-0378">Hydrolase</keyword>
<dbReference type="InterPro" id="IPR029058">
    <property type="entry name" value="AB_hydrolase_fold"/>
</dbReference>
<dbReference type="EMBL" id="JBHMAX010000017">
    <property type="protein sequence ID" value="MFB9732324.1"/>
    <property type="molecule type" value="Genomic_DNA"/>
</dbReference>
<dbReference type="Gene3D" id="3.40.50.1820">
    <property type="entry name" value="alpha/beta hydrolase"/>
    <property type="match status" value="1"/>
</dbReference>
<dbReference type="InterPro" id="IPR000073">
    <property type="entry name" value="AB_hydrolase_1"/>
</dbReference>
<evidence type="ECO:0000313" key="3">
    <source>
        <dbReference type="Proteomes" id="UP001589613"/>
    </source>
</evidence>
<dbReference type="PRINTS" id="PR00111">
    <property type="entry name" value="ABHYDROLASE"/>
</dbReference>
<dbReference type="Pfam" id="PF12697">
    <property type="entry name" value="Abhydrolase_6"/>
    <property type="match status" value="1"/>
</dbReference>
<feature type="domain" description="AB hydrolase-1" evidence="1">
    <location>
        <begin position="40"/>
        <end position="255"/>
    </location>
</feature>
<gene>
    <name evidence="2" type="ORF">ACFFN0_09740</name>
</gene>